<keyword evidence="8 20" id="KW-0808">Transferase</keyword>
<feature type="domain" description="AAA" evidence="19">
    <location>
        <begin position="273"/>
        <end position="400"/>
    </location>
</feature>
<evidence type="ECO:0000256" key="14">
    <source>
        <dbReference type="ARBA" id="ARBA00023136"/>
    </source>
</evidence>
<dbReference type="Pfam" id="PF13614">
    <property type="entry name" value="AAA_31"/>
    <property type="match status" value="1"/>
</dbReference>
<evidence type="ECO:0000259" key="18">
    <source>
        <dbReference type="Pfam" id="PF02706"/>
    </source>
</evidence>
<sequence length="496" mass="52428">MDVRGWVRALRKNWWIVLVTTAVALGIGVLVTVLTPKQYASSVTFFVRTPTEQITGAYQADQFAQKRVNSYVQLLDSQSLADLVLQETRLPMTTGQVQSAISAKGDLNTVLLTASVTAGSPETAFQIADSVSRQLVDLVASIETSPGSLAPAVNLVVTSAPTLNPAAVRPEPFVNLGLALIAGLLAGVGIAALREILDTSVRSVDTVKATSGGAVLGVVPFDGTAKASPLLTDDRSHSIRAEAFRQLRTNLQFVDVENPVKVLVVTSSVAEEGKSNTAANLALTFAEAGQRVLLIEADLRRPRVADYLGIEGAVGLTNVLAGQVSIDEVLQPWGRASLTVLPSGSIPPNPSELLGGRRMHEVLDHMKQRFDVIVIDTPPLLPVTDGAIAAAAADGAILVVRHGRTRRAQVEAAVAALTAVDARLLGSILNMVPAKGVDSYAHYGYGYYVADSEHSARGFLQVSKDDPSAWVPAVERDVPAGTAGGRHMTLEPEHTR</sequence>
<evidence type="ECO:0000313" key="20">
    <source>
        <dbReference type="EMBL" id="MBM9477782.1"/>
    </source>
</evidence>
<dbReference type="Gene3D" id="3.40.50.300">
    <property type="entry name" value="P-loop containing nucleotide triphosphate hydrolases"/>
    <property type="match status" value="1"/>
</dbReference>
<dbReference type="InterPro" id="IPR003856">
    <property type="entry name" value="LPS_length_determ_N"/>
</dbReference>
<evidence type="ECO:0000256" key="9">
    <source>
        <dbReference type="ARBA" id="ARBA00022692"/>
    </source>
</evidence>
<dbReference type="InterPro" id="IPR025669">
    <property type="entry name" value="AAA_dom"/>
</dbReference>
<accession>A0A939C743</accession>
<reference evidence="20" key="1">
    <citation type="submission" date="2021-01" db="EMBL/GenBank/DDBJ databases">
        <title>KCTC 19127 draft genome.</title>
        <authorList>
            <person name="An D."/>
        </authorList>
    </citation>
    <scope>NUCLEOTIDE SEQUENCE</scope>
    <source>
        <strain evidence="20">KCTC 19127</strain>
    </source>
</reference>
<dbReference type="FunFam" id="3.40.50.300:FF:000527">
    <property type="entry name" value="Tyrosine-protein kinase etk"/>
    <property type="match status" value="1"/>
</dbReference>
<dbReference type="EC" id="2.7.10.2" evidence="5"/>
<keyword evidence="13 17" id="KW-1133">Transmembrane helix</keyword>
<feature type="domain" description="Polysaccharide chain length determinant N-terminal" evidence="18">
    <location>
        <begin position="1"/>
        <end position="87"/>
    </location>
</feature>
<keyword evidence="9 17" id="KW-0812">Transmembrane</keyword>
<dbReference type="CDD" id="cd05387">
    <property type="entry name" value="BY-kinase"/>
    <property type="match status" value="1"/>
</dbReference>
<evidence type="ECO:0000259" key="19">
    <source>
        <dbReference type="Pfam" id="PF13614"/>
    </source>
</evidence>
<dbReference type="GO" id="GO:0004715">
    <property type="term" value="F:non-membrane spanning protein tyrosine kinase activity"/>
    <property type="evidence" value="ECO:0007669"/>
    <property type="project" value="UniProtKB-EC"/>
</dbReference>
<name>A0A939C743_9ACTN</name>
<dbReference type="InterPro" id="IPR027417">
    <property type="entry name" value="P-loop_NTPase"/>
</dbReference>
<comment type="similarity">
    <text evidence="2">Belongs to the CpsC/CapA family.</text>
</comment>
<keyword evidence="7" id="KW-0997">Cell inner membrane</keyword>
<proteinExistence type="inferred from homology"/>
<keyword evidence="12" id="KW-0067">ATP-binding</keyword>
<dbReference type="NCBIfam" id="TIGR01007">
    <property type="entry name" value="eps_fam"/>
    <property type="match status" value="1"/>
</dbReference>
<evidence type="ECO:0000256" key="15">
    <source>
        <dbReference type="ARBA" id="ARBA00023137"/>
    </source>
</evidence>
<evidence type="ECO:0000256" key="7">
    <source>
        <dbReference type="ARBA" id="ARBA00022519"/>
    </source>
</evidence>
<comment type="catalytic activity">
    <reaction evidence="16">
        <text>L-tyrosyl-[protein] + ATP = O-phospho-L-tyrosyl-[protein] + ADP + H(+)</text>
        <dbReference type="Rhea" id="RHEA:10596"/>
        <dbReference type="Rhea" id="RHEA-COMP:10136"/>
        <dbReference type="Rhea" id="RHEA-COMP:20101"/>
        <dbReference type="ChEBI" id="CHEBI:15378"/>
        <dbReference type="ChEBI" id="CHEBI:30616"/>
        <dbReference type="ChEBI" id="CHEBI:46858"/>
        <dbReference type="ChEBI" id="CHEBI:61978"/>
        <dbReference type="ChEBI" id="CHEBI:456216"/>
        <dbReference type="EC" id="2.7.10.2"/>
    </reaction>
</comment>
<dbReference type="SUPFAM" id="SSF52540">
    <property type="entry name" value="P-loop containing nucleoside triphosphate hydrolases"/>
    <property type="match status" value="1"/>
</dbReference>
<dbReference type="AlphaFoldDB" id="A0A939C743"/>
<evidence type="ECO:0000256" key="6">
    <source>
        <dbReference type="ARBA" id="ARBA00022475"/>
    </source>
</evidence>
<keyword evidence="14 17" id="KW-0472">Membrane</keyword>
<evidence type="ECO:0000256" key="2">
    <source>
        <dbReference type="ARBA" id="ARBA00006683"/>
    </source>
</evidence>
<dbReference type="GO" id="GO:0005886">
    <property type="term" value="C:plasma membrane"/>
    <property type="evidence" value="ECO:0007669"/>
    <property type="project" value="UniProtKB-SubCell"/>
</dbReference>
<dbReference type="GO" id="GO:0005524">
    <property type="term" value="F:ATP binding"/>
    <property type="evidence" value="ECO:0007669"/>
    <property type="project" value="UniProtKB-KW"/>
</dbReference>
<keyword evidence="10" id="KW-0547">Nucleotide-binding</keyword>
<comment type="similarity">
    <text evidence="4">Belongs to the etk/wzc family.</text>
</comment>
<keyword evidence="21" id="KW-1185">Reference proteome</keyword>
<gene>
    <name evidence="20" type="ORF">JL107_15125</name>
</gene>
<evidence type="ECO:0000256" key="13">
    <source>
        <dbReference type="ARBA" id="ARBA00022989"/>
    </source>
</evidence>
<dbReference type="RefSeq" id="WP_205257892.1">
    <property type="nucleotide sequence ID" value="NZ_BAAAPV010000005.1"/>
</dbReference>
<evidence type="ECO:0000256" key="12">
    <source>
        <dbReference type="ARBA" id="ARBA00022840"/>
    </source>
</evidence>
<keyword evidence="15" id="KW-0829">Tyrosine-protein kinase</keyword>
<evidence type="ECO:0000256" key="11">
    <source>
        <dbReference type="ARBA" id="ARBA00022777"/>
    </source>
</evidence>
<evidence type="ECO:0000256" key="16">
    <source>
        <dbReference type="ARBA" id="ARBA00051245"/>
    </source>
</evidence>
<evidence type="ECO:0000256" key="1">
    <source>
        <dbReference type="ARBA" id="ARBA00004429"/>
    </source>
</evidence>
<comment type="caution">
    <text evidence="20">The sequence shown here is derived from an EMBL/GenBank/DDBJ whole genome shotgun (WGS) entry which is preliminary data.</text>
</comment>
<feature type="transmembrane region" description="Helical" evidence="17">
    <location>
        <begin position="14"/>
        <end position="34"/>
    </location>
</feature>
<dbReference type="InterPro" id="IPR050445">
    <property type="entry name" value="Bact_polysacc_biosynth/exp"/>
</dbReference>
<protein>
    <recommendedName>
        <fullName evidence="5">non-specific protein-tyrosine kinase</fullName>
        <ecNumber evidence="5">2.7.10.2</ecNumber>
    </recommendedName>
</protein>
<organism evidence="20 21">
    <name type="scientific">Nakamurella flavida</name>
    <dbReference type="NCBI Taxonomy" id="363630"/>
    <lineage>
        <taxon>Bacteria</taxon>
        <taxon>Bacillati</taxon>
        <taxon>Actinomycetota</taxon>
        <taxon>Actinomycetes</taxon>
        <taxon>Nakamurellales</taxon>
        <taxon>Nakamurellaceae</taxon>
        <taxon>Nakamurella</taxon>
    </lineage>
</organism>
<keyword evidence="11" id="KW-0418">Kinase</keyword>
<dbReference type="PANTHER" id="PTHR32309:SF13">
    <property type="entry name" value="FERRIC ENTEROBACTIN TRANSPORT PROTEIN FEPE"/>
    <property type="match status" value="1"/>
</dbReference>
<evidence type="ECO:0000256" key="3">
    <source>
        <dbReference type="ARBA" id="ARBA00007316"/>
    </source>
</evidence>
<evidence type="ECO:0000256" key="17">
    <source>
        <dbReference type="SAM" id="Phobius"/>
    </source>
</evidence>
<dbReference type="Pfam" id="PF02706">
    <property type="entry name" value="Wzz"/>
    <property type="match status" value="1"/>
</dbReference>
<evidence type="ECO:0000256" key="5">
    <source>
        <dbReference type="ARBA" id="ARBA00011903"/>
    </source>
</evidence>
<evidence type="ECO:0000313" key="21">
    <source>
        <dbReference type="Proteomes" id="UP000663801"/>
    </source>
</evidence>
<comment type="similarity">
    <text evidence="3">Belongs to the CpsD/CapB family.</text>
</comment>
<evidence type="ECO:0000256" key="4">
    <source>
        <dbReference type="ARBA" id="ARBA00008883"/>
    </source>
</evidence>
<evidence type="ECO:0000256" key="8">
    <source>
        <dbReference type="ARBA" id="ARBA00022679"/>
    </source>
</evidence>
<keyword evidence="6" id="KW-1003">Cell membrane</keyword>
<comment type="subcellular location">
    <subcellularLocation>
        <location evidence="1">Cell inner membrane</location>
        <topology evidence="1">Multi-pass membrane protein</topology>
    </subcellularLocation>
</comment>
<evidence type="ECO:0000256" key="10">
    <source>
        <dbReference type="ARBA" id="ARBA00022741"/>
    </source>
</evidence>
<dbReference type="PANTHER" id="PTHR32309">
    <property type="entry name" value="TYROSINE-PROTEIN KINASE"/>
    <property type="match status" value="1"/>
</dbReference>
<dbReference type="GO" id="GO:0042802">
    <property type="term" value="F:identical protein binding"/>
    <property type="evidence" value="ECO:0007669"/>
    <property type="project" value="UniProtKB-ARBA"/>
</dbReference>
<dbReference type="InterPro" id="IPR005702">
    <property type="entry name" value="Wzc-like_C"/>
</dbReference>
<dbReference type="EMBL" id="JAERWL010000012">
    <property type="protein sequence ID" value="MBM9477782.1"/>
    <property type="molecule type" value="Genomic_DNA"/>
</dbReference>
<dbReference type="Proteomes" id="UP000663801">
    <property type="component" value="Unassembled WGS sequence"/>
</dbReference>